<accession>A0A6L5GPA6</accession>
<feature type="transmembrane region" description="Helical" evidence="5">
    <location>
        <begin position="263"/>
        <end position="279"/>
    </location>
</feature>
<dbReference type="CDD" id="cd13963">
    <property type="entry name" value="PT_UbiA_2"/>
    <property type="match status" value="1"/>
</dbReference>
<comment type="caution">
    <text evidence="6">The sequence shown here is derived from an EMBL/GenBank/DDBJ whole genome shotgun (WGS) entry which is preliminary data.</text>
</comment>
<keyword evidence="7" id="KW-1185">Reference proteome</keyword>
<dbReference type="InterPro" id="IPR044878">
    <property type="entry name" value="UbiA_sf"/>
</dbReference>
<evidence type="ECO:0000256" key="2">
    <source>
        <dbReference type="ARBA" id="ARBA00022692"/>
    </source>
</evidence>
<keyword evidence="4 5" id="KW-0472">Membrane</keyword>
<protein>
    <submittedName>
        <fullName evidence="6">Decaprenyl-phosphate phosphoribosyltransferase</fullName>
        <ecNumber evidence="6">2.4.2.45</ecNumber>
    </submittedName>
</protein>
<feature type="transmembrane region" description="Helical" evidence="5">
    <location>
        <begin position="130"/>
        <end position="149"/>
    </location>
</feature>
<dbReference type="InterPro" id="IPR000537">
    <property type="entry name" value="UbiA_prenyltransferase"/>
</dbReference>
<dbReference type="GO" id="GO:0005886">
    <property type="term" value="C:plasma membrane"/>
    <property type="evidence" value="ECO:0007669"/>
    <property type="project" value="TreeGrafter"/>
</dbReference>
<feature type="transmembrane region" description="Helical" evidence="5">
    <location>
        <begin position="203"/>
        <end position="221"/>
    </location>
</feature>
<evidence type="ECO:0000313" key="6">
    <source>
        <dbReference type="EMBL" id="MQM72111.1"/>
    </source>
</evidence>
<sequence length="280" mass="32123">MKKYLKLLRTQHYLKNLLVFIPIFFNQTLFSGKFINALLGFFAFCMISSAVYIINDIKDVEKDRHHPTKRFRPIASGAVNVQKAKTIGIVCLIFSIILTSFTKLYISIIFIMLYFVLNILYSGGLKNKPLVDVVILASGFILRVIYGAYLTGVPISGWLYLTIWTGAFYMGLGKRRNEIEKQKELGETRTVLKYYTYGFLDKNMYVCVALANVFYALWAVGHDDQRFLWSAPILMIVLMKYSLDIEGNSDGDPIEVILHDKVLIALISVFAAYLFFILYF</sequence>
<feature type="transmembrane region" description="Helical" evidence="5">
    <location>
        <begin position="104"/>
        <end position="123"/>
    </location>
</feature>
<dbReference type="GO" id="GO:0016765">
    <property type="term" value="F:transferase activity, transferring alkyl or aryl (other than methyl) groups"/>
    <property type="evidence" value="ECO:0007669"/>
    <property type="project" value="InterPro"/>
</dbReference>
<dbReference type="GO" id="GO:0009247">
    <property type="term" value="P:glycolipid biosynthetic process"/>
    <property type="evidence" value="ECO:0007669"/>
    <property type="project" value="TreeGrafter"/>
</dbReference>
<evidence type="ECO:0000256" key="4">
    <source>
        <dbReference type="ARBA" id="ARBA00023136"/>
    </source>
</evidence>
<evidence type="ECO:0000256" key="1">
    <source>
        <dbReference type="ARBA" id="ARBA00004141"/>
    </source>
</evidence>
<keyword evidence="6" id="KW-0328">Glycosyltransferase</keyword>
<feature type="transmembrane region" description="Helical" evidence="5">
    <location>
        <begin position="74"/>
        <end position="98"/>
    </location>
</feature>
<keyword evidence="3 5" id="KW-1133">Transmembrane helix</keyword>
<dbReference type="Proteomes" id="UP000473648">
    <property type="component" value="Unassembled WGS sequence"/>
</dbReference>
<evidence type="ECO:0000256" key="5">
    <source>
        <dbReference type="SAM" id="Phobius"/>
    </source>
</evidence>
<name>A0A6L5GPA6_9FIRM</name>
<gene>
    <name evidence="6" type="ORF">FRC53_01505</name>
</gene>
<dbReference type="InterPro" id="IPR039653">
    <property type="entry name" value="Prenyltransferase"/>
</dbReference>
<dbReference type="Gene3D" id="1.10.357.140">
    <property type="entry name" value="UbiA prenyltransferase"/>
    <property type="match status" value="1"/>
</dbReference>
<feature type="transmembrane region" description="Helical" evidence="5">
    <location>
        <begin position="12"/>
        <end position="29"/>
    </location>
</feature>
<dbReference type="AlphaFoldDB" id="A0A6L5GPA6"/>
<organism evidence="6 7">
    <name type="scientific">Candidatus Pseudoramibacter fermentans</name>
    <dbReference type="NCBI Taxonomy" id="2594427"/>
    <lineage>
        <taxon>Bacteria</taxon>
        <taxon>Bacillati</taxon>
        <taxon>Bacillota</taxon>
        <taxon>Clostridia</taxon>
        <taxon>Eubacteriales</taxon>
        <taxon>Eubacteriaceae</taxon>
        <taxon>Pseudoramibacter</taxon>
    </lineage>
</organism>
<dbReference type="EMBL" id="VOGB01000003">
    <property type="protein sequence ID" value="MQM72111.1"/>
    <property type="molecule type" value="Genomic_DNA"/>
</dbReference>
<keyword evidence="6" id="KW-0808">Transferase</keyword>
<keyword evidence="2 5" id="KW-0812">Transmembrane</keyword>
<dbReference type="GO" id="GO:0016757">
    <property type="term" value="F:glycosyltransferase activity"/>
    <property type="evidence" value="ECO:0007669"/>
    <property type="project" value="UniProtKB-KW"/>
</dbReference>
<dbReference type="NCBIfam" id="NF008978">
    <property type="entry name" value="PRK12324.1-4"/>
    <property type="match status" value="1"/>
</dbReference>
<dbReference type="PANTHER" id="PTHR11048">
    <property type="entry name" value="PRENYLTRANSFERASES"/>
    <property type="match status" value="1"/>
</dbReference>
<evidence type="ECO:0000256" key="3">
    <source>
        <dbReference type="ARBA" id="ARBA00022989"/>
    </source>
</evidence>
<dbReference type="Pfam" id="PF01040">
    <property type="entry name" value="UbiA"/>
    <property type="match status" value="1"/>
</dbReference>
<feature type="transmembrane region" description="Helical" evidence="5">
    <location>
        <begin position="35"/>
        <end position="54"/>
    </location>
</feature>
<feature type="transmembrane region" description="Helical" evidence="5">
    <location>
        <begin position="155"/>
        <end position="172"/>
    </location>
</feature>
<evidence type="ECO:0000313" key="7">
    <source>
        <dbReference type="Proteomes" id="UP000473648"/>
    </source>
</evidence>
<dbReference type="PANTHER" id="PTHR11048:SF5">
    <property type="entry name" value="DECAPRENYL-PHOSPHATE PHOSPHORIBOSYLTRANSFERASE"/>
    <property type="match status" value="1"/>
</dbReference>
<proteinExistence type="predicted"/>
<comment type="subcellular location">
    <subcellularLocation>
        <location evidence="1">Membrane</location>
        <topology evidence="1">Multi-pass membrane protein</topology>
    </subcellularLocation>
</comment>
<dbReference type="EC" id="2.4.2.45" evidence="6"/>
<reference evidence="6" key="1">
    <citation type="journal article" date="2020" name="Appl. Environ. Microbiol.">
        <title>Medium-Chain Fatty Acid Synthesis by 'Candidatus Weimeria bifida' gen. nov., sp. nov., and 'Candidatus Pseudoramibacter fermentans' sp. nov.</title>
        <authorList>
            <person name="Scarborough M.J."/>
            <person name="Myers K.S."/>
            <person name="Donohue T.J."/>
            <person name="Noguera D.R."/>
        </authorList>
    </citation>
    <scope>NUCLEOTIDE SEQUENCE</scope>
    <source>
        <strain evidence="6">EUB1.1</strain>
    </source>
</reference>